<evidence type="ECO:0000313" key="1">
    <source>
        <dbReference type="EMBL" id="MBK0384573.1"/>
    </source>
</evidence>
<gene>
    <name evidence="1" type="ORF">I5M32_16555</name>
</gene>
<accession>A0ABS1BNV1</accession>
<organism evidence="1 2">
    <name type="scientific">Pedobacter segetis</name>
    <dbReference type="NCBI Taxonomy" id="2793069"/>
    <lineage>
        <taxon>Bacteria</taxon>
        <taxon>Pseudomonadati</taxon>
        <taxon>Bacteroidota</taxon>
        <taxon>Sphingobacteriia</taxon>
        <taxon>Sphingobacteriales</taxon>
        <taxon>Sphingobacteriaceae</taxon>
        <taxon>Pedobacter</taxon>
    </lineage>
</organism>
<comment type="caution">
    <text evidence="1">The sequence shown here is derived from an EMBL/GenBank/DDBJ whole genome shotgun (WGS) entry which is preliminary data.</text>
</comment>
<dbReference type="RefSeq" id="WP_200588294.1">
    <property type="nucleotide sequence ID" value="NZ_JAEHFY010000069.1"/>
</dbReference>
<reference evidence="1 2" key="1">
    <citation type="submission" date="2020-12" db="EMBL/GenBank/DDBJ databases">
        <title>Bacterial novel species Pedobacter sp. SD-b isolated from soil.</title>
        <authorList>
            <person name="Jung H.-Y."/>
        </authorList>
    </citation>
    <scope>NUCLEOTIDE SEQUENCE [LARGE SCALE GENOMIC DNA]</scope>
    <source>
        <strain evidence="1 2">SD-b</strain>
    </source>
</reference>
<name>A0ABS1BNV1_9SPHI</name>
<sequence length="85" mass="10134">MEIKYSKEQFEGFTHRFIVKLKVDNDWRNDTNIHLYSNSDSYQNLEDFINEKKSEKVIAFDIFHRATKEQDEMASKLIDETLSGI</sequence>
<keyword evidence="2" id="KW-1185">Reference proteome</keyword>
<evidence type="ECO:0000313" key="2">
    <source>
        <dbReference type="Proteomes" id="UP000660024"/>
    </source>
</evidence>
<dbReference type="EMBL" id="JAEHFY010000069">
    <property type="protein sequence ID" value="MBK0384573.1"/>
    <property type="molecule type" value="Genomic_DNA"/>
</dbReference>
<proteinExistence type="predicted"/>
<dbReference type="Proteomes" id="UP000660024">
    <property type="component" value="Unassembled WGS sequence"/>
</dbReference>
<protein>
    <submittedName>
        <fullName evidence="1">Uncharacterized protein</fullName>
    </submittedName>
</protein>